<dbReference type="AlphaFoldDB" id="M9M171"/>
<feature type="transmembrane region" description="Helical" evidence="8">
    <location>
        <begin position="7"/>
        <end position="27"/>
    </location>
</feature>
<feature type="transmembrane region" description="Helical" evidence="8">
    <location>
        <begin position="81"/>
        <end position="105"/>
    </location>
</feature>
<keyword evidence="10" id="KW-1185">Reference proteome</keyword>
<dbReference type="GO" id="GO:0009847">
    <property type="term" value="P:spore germination"/>
    <property type="evidence" value="ECO:0007669"/>
    <property type="project" value="InterPro"/>
</dbReference>
<evidence type="ECO:0000313" key="10">
    <source>
        <dbReference type="Proteomes" id="UP000029453"/>
    </source>
</evidence>
<dbReference type="PANTHER" id="PTHR34975:SF2">
    <property type="entry name" value="SPORE GERMINATION PROTEIN A2"/>
    <property type="match status" value="1"/>
</dbReference>
<feature type="transmembrane region" description="Helical" evidence="8">
    <location>
        <begin position="302"/>
        <end position="319"/>
    </location>
</feature>
<dbReference type="NCBIfam" id="TIGR00912">
    <property type="entry name" value="2A0309"/>
    <property type="match status" value="1"/>
</dbReference>
<keyword evidence="3" id="KW-0813">Transport</keyword>
<evidence type="ECO:0000256" key="5">
    <source>
        <dbReference type="ARBA" id="ARBA00022692"/>
    </source>
</evidence>
<dbReference type="PANTHER" id="PTHR34975">
    <property type="entry name" value="SPORE GERMINATION PROTEIN A2"/>
    <property type="match status" value="1"/>
</dbReference>
<evidence type="ECO:0000313" key="9">
    <source>
        <dbReference type="EMBL" id="GAC40823.1"/>
    </source>
</evidence>
<evidence type="ECO:0000256" key="6">
    <source>
        <dbReference type="ARBA" id="ARBA00022989"/>
    </source>
</evidence>
<dbReference type="GO" id="GO:0016020">
    <property type="term" value="C:membrane"/>
    <property type="evidence" value="ECO:0007669"/>
    <property type="project" value="UniProtKB-SubCell"/>
</dbReference>
<feature type="transmembrane region" description="Helical" evidence="8">
    <location>
        <begin position="331"/>
        <end position="351"/>
    </location>
</feature>
<dbReference type="EMBL" id="BALG01000009">
    <property type="protein sequence ID" value="GAC40823.1"/>
    <property type="molecule type" value="Genomic_DNA"/>
</dbReference>
<sequence>MNSYRITFMQFAMLVHGTQVAASVLSLPRQLAEIASTDGWISILLAWLINLLFSVLIVIVVRQYPEDTLPELLERLFGGMISKLVLAVVGLHFAFMFWAIFVATILYIKAWFLAMMPIPYILLLVVIPAYNTARKQITYIARYSEIMFFLTIWMAPILLIPLREGYLIHLLPVLKEGWGPIIQAIPTTTTGYLGFEIVFFAYPFLTRKDLAIQGILLGNTLTMLVYVFVTLVCFSFFSPDEITQYNQPILNLLKVIEFRFLERFDIIFLGLYLFVISRSLVPNLYGASVSCAKLFGTKNHSSCTLVICIGTFLIAAWIKPSWLESLRYYQWVGYTGMFISYLLPVLLYLSIKIYQKLTPKEAFQ</sequence>
<reference evidence="9 10" key="1">
    <citation type="submission" date="2012-10" db="EMBL/GenBank/DDBJ databases">
        <title>Draft Genome Sequence of Paenibacillus popilliae ATCC 14706T.</title>
        <authorList>
            <person name="Iiyama K."/>
            <person name="Mori K."/>
            <person name="Mon H."/>
            <person name="Chieda Y."/>
            <person name="Lee J.M."/>
            <person name="Kusakabe T."/>
            <person name="Tashiro K."/>
            <person name="Asano S."/>
            <person name="Yasunaga-Aoki C."/>
            <person name="Shimizu S."/>
        </authorList>
    </citation>
    <scope>NUCLEOTIDE SEQUENCE [LARGE SCALE GENOMIC DNA]</scope>
    <source>
        <strain evidence="9 10">ATCC 14706</strain>
    </source>
</reference>
<keyword evidence="6 8" id="KW-1133">Transmembrane helix</keyword>
<proteinExistence type="inferred from homology"/>
<accession>M9M171</accession>
<evidence type="ECO:0000256" key="3">
    <source>
        <dbReference type="ARBA" id="ARBA00022448"/>
    </source>
</evidence>
<dbReference type="Pfam" id="PF03845">
    <property type="entry name" value="Spore_permease"/>
    <property type="match status" value="1"/>
</dbReference>
<evidence type="ECO:0000256" key="4">
    <source>
        <dbReference type="ARBA" id="ARBA00022544"/>
    </source>
</evidence>
<feature type="transmembrane region" description="Helical" evidence="8">
    <location>
        <begin position="214"/>
        <end position="237"/>
    </location>
</feature>
<keyword evidence="4" id="KW-0309">Germination</keyword>
<comment type="subcellular location">
    <subcellularLocation>
        <location evidence="1">Membrane</location>
        <topology evidence="1">Multi-pass membrane protein</topology>
    </subcellularLocation>
</comment>
<feature type="transmembrane region" description="Helical" evidence="8">
    <location>
        <begin position="39"/>
        <end position="61"/>
    </location>
</feature>
<organism evidence="9 10">
    <name type="scientific">Paenibacillus popilliae ATCC 14706</name>
    <dbReference type="NCBI Taxonomy" id="1212764"/>
    <lineage>
        <taxon>Bacteria</taxon>
        <taxon>Bacillati</taxon>
        <taxon>Bacillota</taxon>
        <taxon>Bacilli</taxon>
        <taxon>Bacillales</taxon>
        <taxon>Paenibacillaceae</taxon>
        <taxon>Paenibacillus</taxon>
    </lineage>
</organism>
<dbReference type="RefSeq" id="WP_006284045.1">
    <property type="nucleotide sequence ID" value="NZ_BALG01000009.1"/>
</dbReference>
<evidence type="ECO:0000256" key="7">
    <source>
        <dbReference type="ARBA" id="ARBA00023136"/>
    </source>
</evidence>
<comment type="similarity">
    <text evidence="2">Belongs to the amino acid-polyamine-organocation (APC) superfamily. Spore germination protein (SGP) (TC 2.A.3.9) family.</text>
</comment>
<protein>
    <recommendedName>
        <fullName evidence="11">Spore germination protein</fullName>
    </recommendedName>
</protein>
<evidence type="ECO:0000256" key="1">
    <source>
        <dbReference type="ARBA" id="ARBA00004141"/>
    </source>
</evidence>
<comment type="caution">
    <text evidence="9">The sequence shown here is derived from an EMBL/GenBank/DDBJ whole genome shotgun (WGS) entry which is preliminary data.</text>
</comment>
<feature type="transmembrane region" description="Helical" evidence="8">
    <location>
        <begin position="111"/>
        <end position="131"/>
    </location>
</feature>
<evidence type="ECO:0000256" key="2">
    <source>
        <dbReference type="ARBA" id="ARBA00007998"/>
    </source>
</evidence>
<gene>
    <name evidence="9" type="ORF">PPOP_0151</name>
</gene>
<feature type="transmembrane region" description="Helical" evidence="8">
    <location>
        <begin position="181"/>
        <end position="202"/>
    </location>
</feature>
<feature type="transmembrane region" description="Helical" evidence="8">
    <location>
        <begin position="260"/>
        <end position="281"/>
    </location>
</feature>
<keyword evidence="7 8" id="KW-0472">Membrane</keyword>
<evidence type="ECO:0008006" key="11">
    <source>
        <dbReference type="Google" id="ProtNLM"/>
    </source>
</evidence>
<keyword evidence="5 8" id="KW-0812">Transmembrane</keyword>
<dbReference type="InterPro" id="IPR004761">
    <property type="entry name" value="Spore_GerAB"/>
</dbReference>
<evidence type="ECO:0000256" key="8">
    <source>
        <dbReference type="SAM" id="Phobius"/>
    </source>
</evidence>
<dbReference type="Proteomes" id="UP000029453">
    <property type="component" value="Unassembled WGS sequence"/>
</dbReference>
<name>M9M171_PAEPP</name>
<feature type="transmembrane region" description="Helical" evidence="8">
    <location>
        <begin position="143"/>
        <end position="161"/>
    </location>
</feature>